<feature type="compositionally biased region" description="Polar residues" evidence="1">
    <location>
        <begin position="915"/>
        <end position="925"/>
    </location>
</feature>
<feature type="compositionally biased region" description="Basic and acidic residues" evidence="1">
    <location>
        <begin position="486"/>
        <end position="495"/>
    </location>
</feature>
<name>A0A2A2L5L9_9BILA</name>
<sequence>MSSRNSASRARTFQFVYDGVGDTWEMTISSMEQPVLIEKPREYNDEPARRLFSFSGYISAPDAYYVPKPFTEKRFWELEIKRAMAYASKWTQMLKVFESAKIKQEERFFVANIKQHVERWEYMATFGEEAMCTGKPPPIELYHSRREELMTLEVTMESGVRKSDSAKKQVLQLAPYISDLDLAAIRATHPASVTESSSIKPSRAESRLNVSGRSSGLKDSDTSNTTLPTVTPDPQENRPESSASVISLGSDSAESVQENGKVQEKRDGEEPDEDDLYCDQLNDTVSATSRLDELEAEIGQKASKQNQTATRQKPKRRSKNKDDSYIYRNKKKPSKKASPTYDVTATSRSGRRVKQRRQLEEYVDEDDFAMQELDDDEQEDMEDEPEEKQPRRRRGRPRKVSRPWDIDSDDADFIEPYQQKLKLKEKPIESKSATGEVEKAERDEASDSKAKEVAKRPKQRKSDLNTRSKRKSRVIDSDYEPVDENLVTRKEKDDVPVDQQQKSFQEKMGTFINSTPSGRTSLAERNGPSQPKESAGNEEDSEGSEYEEEDENGPTTLPPNFDQLPKDEQRRIKRRINHRQRKEQKLNKKAEAWEVRTLREVEGRFRGKTNDIYDLLTHYMWINTTIHNLSANPFCANMSSIKKQADLILIYLHKNVKVDLRKCVQELLTASESVVKTVGPNIPLPIGPPPAVKELTHYSELFDLNDFPWLQDEDGEEDKKARSESPKTAAPLPAPSASLSTAQTSTVQPSQPSSSGTSTQPDASVTPAVQLTSQPPAAIDLSLAYTLPLAGLTGQIQANSTIPGAPNPFTVPIQLTQQQLLQLSSLQLYPQMTQVGGVNYAYLPQLMQYMQNPVLQFALPTSAATASTSTTSAGIAPIVTPTIQPSIPPITPAVPTPIAPSPISAPTPIRPEPRQPTTNSKTQAEQVKPKSLKKKKKDVEKSVLNILQSVSSQIEEEVGKQQEKSKTPERRATGGEAAQKKRKSTTGDGKVKKRARKEKIESESDSDE</sequence>
<dbReference type="AlphaFoldDB" id="A0A2A2L5L9"/>
<feature type="compositionally biased region" description="Polar residues" evidence="1">
    <location>
        <begin position="511"/>
        <end position="520"/>
    </location>
</feature>
<feature type="compositionally biased region" description="Basic and acidic residues" evidence="1">
    <location>
        <begin position="957"/>
        <end position="973"/>
    </location>
</feature>
<evidence type="ECO:0000256" key="1">
    <source>
        <dbReference type="SAM" id="MobiDB-lite"/>
    </source>
</evidence>
<feature type="compositionally biased region" description="Low complexity" evidence="1">
    <location>
        <begin position="726"/>
        <end position="761"/>
    </location>
</feature>
<feature type="region of interest" description="Disordered" evidence="1">
    <location>
        <begin position="190"/>
        <end position="277"/>
    </location>
</feature>
<feature type="compositionally biased region" description="Acidic residues" evidence="1">
    <location>
        <begin position="361"/>
        <end position="386"/>
    </location>
</feature>
<feature type="compositionally biased region" description="Pro residues" evidence="1">
    <location>
        <begin position="887"/>
        <end position="910"/>
    </location>
</feature>
<feature type="compositionally biased region" description="Polar residues" evidence="1">
    <location>
        <begin position="191"/>
        <end position="200"/>
    </location>
</feature>
<feature type="compositionally biased region" description="Basic residues" evidence="1">
    <location>
        <begin position="390"/>
        <end position="401"/>
    </location>
</feature>
<feature type="region of interest" description="Disordered" evidence="1">
    <location>
        <begin position="887"/>
        <end position="1008"/>
    </location>
</feature>
<keyword evidence="3" id="KW-1185">Reference proteome</keyword>
<feature type="region of interest" description="Disordered" evidence="1">
    <location>
        <begin position="292"/>
        <end position="567"/>
    </location>
</feature>
<dbReference type="Proteomes" id="UP000218231">
    <property type="component" value="Unassembled WGS sequence"/>
</dbReference>
<proteinExistence type="predicted"/>
<evidence type="ECO:0000313" key="3">
    <source>
        <dbReference type="Proteomes" id="UP000218231"/>
    </source>
</evidence>
<gene>
    <name evidence="2" type="ORF">WR25_13208</name>
</gene>
<feature type="compositionally biased region" description="Basic and acidic residues" evidence="1">
    <location>
        <begin position="436"/>
        <end position="466"/>
    </location>
</feature>
<feature type="compositionally biased region" description="Polar residues" evidence="1">
    <location>
        <begin position="302"/>
        <end position="311"/>
    </location>
</feature>
<protein>
    <submittedName>
        <fullName evidence="2">Uncharacterized protein</fullName>
    </submittedName>
</protein>
<reference evidence="2 3" key="1">
    <citation type="journal article" date="2017" name="Curr. Biol.">
        <title>Genome architecture and evolution of a unichromosomal asexual nematode.</title>
        <authorList>
            <person name="Fradin H."/>
            <person name="Zegar C."/>
            <person name="Gutwein M."/>
            <person name="Lucas J."/>
            <person name="Kovtun M."/>
            <person name="Corcoran D."/>
            <person name="Baugh L.R."/>
            <person name="Kiontke K."/>
            <person name="Gunsalus K."/>
            <person name="Fitch D.H."/>
            <person name="Piano F."/>
        </authorList>
    </citation>
    <scope>NUCLEOTIDE SEQUENCE [LARGE SCALE GENOMIC DNA]</scope>
    <source>
        <strain evidence="2">PF1309</strain>
    </source>
</reference>
<feature type="compositionally biased region" description="Acidic residues" evidence="1">
    <location>
        <begin position="536"/>
        <end position="552"/>
    </location>
</feature>
<evidence type="ECO:0000313" key="2">
    <source>
        <dbReference type="EMBL" id="PAV81428.1"/>
    </source>
</evidence>
<feature type="region of interest" description="Disordered" evidence="1">
    <location>
        <begin position="710"/>
        <end position="766"/>
    </location>
</feature>
<comment type="caution">
    <text evidence="2">The sequence shown here is derived from an EMBL/GenBank/DDBJ whole genome shotgun (WGS) entry which is preliminary data.</text>
</comment>
<accession>A0A2A2L5L9</accession>
<feature type="compositionally biased region" description="Polar residues" evidence="1">
    <location>
        <begin position="222"/>
        <end position="260"/>
    </location>
</feature>
<dbReference type="EMBL" id="LIAE01007173">
    <property type="protein sequence ID" value="PAV81428.1"/>
    <property type="molecule type" value="Genomic_DNA"/>
</dbReference>
<organism evidence="2 3">
    <name type="scientific">Diploscapter pachys</name>
    <dbReference type="NCBI Taxonomy" id="2018661"/>
    <lineage>
        <taxon>Eukaryota</taxon>
        <taxon>Metazoa</taxon>
        <taxon>Ecdysozoa</taxon>
        <taxon>Nematoda</taxon>
        <taxon>Chromadorea</taxon>
        <taxon>Rhabditida</taxon>
        <taxon>Rhabditina</taxon>
        <taxon>Rhabditomorpha</taxon>
        <taxon>Rhabditoidea</taxon>
        <taxon>Rhabditidae</taxon>
        <taxon>Diploscapter</taxon>
    </lineage>
</organism>